<feature type="binding site" evidence="9">
    <location>
        <position position="43"/>
    </location>
    <ligand>
        <name>ATP</name>
        <dbReference type="ChEBI" id="CHEBI:30616"/>
    </ligand>
</feature>
<evidence type="ECO:0000313" key="10">
    <source>
        <dbReference type="EMBL" id="CRL11416.1"/>
    </source>
</evidence>
<dbReference type="STRING" id="481446.NIT7645_00677"/>
<dbReference type="RefSeq" id="WP_050673536.1">
    <property type="nucleotide sequence ID" value="NZ_CVRL01000033.1"/>
</dbReference>
<evidence type="ECO:0000256" key="7">
    <source>
        <dbReference type="ARBA" id="ARBA00022842"/>
    </source>
</evidence>
<evidence type="ECO:0000256" key="4">
    <source>
        <dbReference type="ARBA" id="ARBA00022741"/>
    </source>
</evidence>
<dbReference type="PANTHER" id="PTHR43210:SF2">
    <property type="entry name" value="ATP-DEPENDENT DETHIOBIOTIN SYNTHETASE BIOD 2"/>
    <property type="match status" value="1"/>
</dbReference>
<dbReference type="GO" id="GO:0004141">
    <property type="term" value="F:dethiobiotin synthase activity"/>
    <property type="evidence" value="ECO:0007669"/>
    <property type="project" value="UniProtKB-UniRule"/>
</dbReference>
<keyword evidence="6 9" id="KW-0067">ATP-binding</keyword>
<feature type="binding site" evidence="9">
    <location>
        <position position="36"/>
    </location>
    <ligand>
        <name>substrate</name>
    </ligand>
</feature>
<comment type="function">
    <text evidence="9">Catalyzes a mechanistically unusual reaction, the ATP-dependent insertion of CO2 between the N7 and N8 nitrogen atoms of 7,8-diaminopelargonic acid (DAPA, also called 7,8-diammoniononanoate) to form a ureido ring.</text>
</comment>
<comment type="similarity">
    <text evidence="9">Belongs to the dethiobiotin synthetase family.</text>
</comment>
<organism evidence="10 11">
    <name type="scientific">Phaeobacter italicus</name>
    <dbReference type="NCBI Taxonomy" id="481446"/>
    <lineage>
        <taxon>Bacteria</taxon>
        <taxon>Pseudomonadati</taxon>
        <taxon>Pseudomonadota</taxon>
        <taxon>Alphaproteobacteria</taxon>
        <taxon>Rhodobacterales</taxon>
        <taxon>Roseobacteraceae</taxon>
        <taxon>Phaeobacter</taxon>
    </lineage>
</organism>
<keyword evidence="11" id="KW-1185">Reference proteome</keyword>
<evidence type="ECO:0000256" key="6">
    <source>
        <dbReference type="ARBA" id="ARBA00022840"/>
    </source>
</evidence>
<dbReference type="AlphaFoldDB" id="A0A0H5D2Q8"/>
<evidence type="ECO:0000256" key="5">
    <source>
        <dbReference type="ARBA" id="ARBA00022756"/>
    </source>
</evidence>
<dbReference type="PIRSF" id="PIRSF006755">
    <property type="entry name" value="DTB_synth"/>
    <property type="match status" value="1"/>
</dbReference>
<dbReference type="PANTHER" id="PTHR43210">
    <property type="entry name" value="DETHIOBIOTIN SYNTHETASE"/>
    <property type="match status" value="1"/>
</dbReference>
<comment type="subcellular location">
    <subcellularLocation>
        <location evidence="9">Cytoplasm</location>
    </subcellularLocation>
</comment>
<dbReference type="HAMAP" id="MF_00336">
    <property type="entry name" value="BioD"/>
    <property type="match status" value="1"/>
</dbReference>
<evidence type="ECO:0000256" key="3">
    <source>
        <dbReference type="ARBA" id="ARBA00022723"/>
    </source>
</evidence>
<dbReference type="GO" id="GO:0005524">
    <property type="term" value="F:ATP binding"/>
    <property type="evidence" value="ECO:0007669"/>
    <property type="project" value="UniProtKB-UniRule"/>
</dbReference>
<evidence type="ECO:0000256" key="9">
    <source>
        <dbReference type="HAMAP-Rule" id="MF_00336"/>
    </source>
</evidence>
<keyword evidence="1 9" id="KW-0963">Cytoplasm</keyword>
<keyword evidence="7 9" id="KW-0460">Magnesium</keyword>
<dbReference type="Gene3D" id="3.40.50.300">
    <property type="entry name" value="P-loop containing nucleotide triphosphate hydrolases"/>
    <property type="match status" value="1"/>
</dbReference>
<protein>
    <recommendedName>
        <fullName evidence="9">ATP-dependent dethiobiotin synthetase BioD</fullName>
        <ecNumber evidence="9">6.3.3.3</ecNumber>
    </recommendedName>
    <alternativeName>
        <fullName evidence="9">DTB synthetase</fullName>
        <shortName evidence="9">DTBS</shortName>
    </alternativeName>
    <alternativeName>
        <fullName evidence="9">Dethiobiotin synthase</fullName>
    </alternativeName>
</protein>
<comment type="caution">
    <text evidence="9">Lacks conserved residue(s) required for the propagation of feature annotation.</text>
</comment>
<dbReference type="InterPro" id="IPR027417">
    <property type="entry name" value="P-loop_NTPase"/>
</dbReference>
<dbReference type="UniPathway" id="UPA00078">
    <property type="reaction ID" value="UER00161"/>
</dbReference>
<feature type="binding site" evidence="9">
    <location>
        <position position="43"/>
    </location>
    <ligand>
        <name>Mg(2+)</name>
        <dbReference type="ChEBI" id="CHEBI:18420"/>
    </ligand>
</feature>
<evidence type="ECO:0000256" key="2">
    <source>
        <dbReference type="ARBA" id="ARBA00022598"/>
    </source>
</evidence>
<feature type="binding site" evidence="9">
    <location>
        <position position="16"/>
    </location>
    <ligand>
        <name>Mg(2+)</name>
        <dbReference type="ChEBI" id="CHEBI:18420"/>
    </ligand>
</feature>
<keyword evidence="3 9" id="KW-0479">Metal-binding</keyword>
<dbReference type="GO" id="GO:0009102">
    <property type="term" value="P:biotin biosynthetic process"/>
    <property type="evidence" value="ECO:0007669"/>
    <property type="project" value="UniProtKB-UniRule"/>
</dbReference>
<comment type="pathway">
    <text evidence="9">Cofactor biosynthesis; biotin biosynthesis; biotin from 7,8-diaminononanoate: step 1/2.</text>
</comment>
<dbReference type="CDD" id="cd03109">
    <property type="entry name" value="DTBS"/>
    <property type="match status" value="1"/>
</dbReference>
<dbReference type="NCBIfam" id="TIGR00347">
    <property type="entry name" value="bioD"/>
    <property type="match status" value="1"/>
</dbReference>
<feature type="active site" evidence="9">
    <location>
        <position position="32"/>
    </location>
</feature>
<comment type="subunit">
    <text evidence="9">Homodimer.</text>
</comment>
<dbReference type="EC" id="6.3.3.3" evidence="9"/>
<evidence type="ECO:0000256" key="1">
    <source>
        <dbReference type="ARBA" id="ARBA00022490"/>
    </source>
</evidence>
<keyword evidence="5 9" id="KW-0093">Biotin biosynthesis</keyword>
<feature type="binding site" evidence="9">
    <location>
        <begin position="96"/>
        <end position="99"/>
    </location>
    <ligand>
        <name>ATP</name>
        <dbReference type="ChEBI" id="CHEBI:30616"/>
    </ligand>
</feature>
<dbReference type="InterPro" id="IPR004472">
    <property type="entry name" value="DTB_synth_BioD"/>
</dbReference>
<dbReference type="EMBL" id="CVRL01000033">
    <property type="protein sequence ID" value="CRL11416.1"/>
    <property type="molecule type" value="Genomic_DNA"/>
</dbReference>
<evidence type="ECO:0000313" key="11">
    <source>
        <dbReference type="Proteomes" id="UP000043764"/>
    </source>
</evidence>
<name>A0A0H5D2Q8_9RHOB</name>
<accession>A0A0H5D2Q8</accession>
<dbReference type="SUPFAM" id="SSF52540">
    <property type="entry name" value="P-loop containing nucleoside triphosphate hydrolases"/>
    <property type="match status" value="1"/>
</dbReference>
<feature type="binding site" evidence="9">
    <location>
        <begin position="12"/>
        <end position="17"/>
    </location>
    <ligand>
        <name>ATP</name>
        <dbReference type="ChEBI" id="CHEBI:30616"/>
    </ligand>
</feature>
<comment type="cofactor">
    <cofactor evidence="9">
        <name>Mg(2+)</name>
        <dbReference type="ChEBI" id="CHEBI:18420"/>
    </cofactor>
</comment>
<feature type="binding site" evidence="9">
    <location>
        <position position="96"/>
    </location>
    <ligand>
        <name>Mg(2+)</name>
        <dbReference type="ChEBI" id="CHEBI:18420"/>
    </ligand>
</feature>
<dbReference type="Proteomes" id="UP000043764">
    <property type="component" value="Unassembled WGS sequence"/>
</dbReference>
<keyword evidence="2 9" id="KW-0436">Ligase</keyword>
<dbReference type="Pfam" id="PF13500">
    <property type="entry name" value="AAA_26"/>
    <property type="match status" value="1"/>
</dbReference>
<proteinExistence type="inferred from homology"/>
<sequence length="213" mass="22394">MSRLIVTGTDTGIGKTIFSAGLVQALGATYWKPVQSGLEEETDSQIVSRLSGRPALPEGYLLQLPASPHLSAEAEGAEIDPDSLPLPEVDGVLVAEGAGGLMVPLNRKVLYLDLFARWGAPVILCARTQLGTINHTLLSLKALRDAGCPVVGVAFIGDAEPMVEETICQFGQVAHLGRLPVLGELTSDALAVAFQASIRVDLIREALAQGEMA</sequence>
<keyword evidence="4 9" id="KW-0547">Nucleotide-binding</keyword>
<dbReference type="GO" id="GO:0005829">
    <property type="term" value="C:cytosol"/>
    <property type="evidence" value="ECO:0007669"/>
    <property type="project" value="TreeGrafter"/>
</dbReference>
<comment type="catalytic activity">
    <reaction evidence="9">
        <text>(7R,8S)-7,8-diammoniononanoate + CO2 + ATP = (4R,5S)-dethiobiotin + ADP + phosphate + 3 H(+)</text>
        <dbReference type="Rhea" id="RHEA:15805"/>
        <dbReference type="ChEBI" id="CHEBI:15378"/>
        <dbReference type="ChEBI" id="CHEBI:16526"/>
        <dbReference type="ChEBI" id="CHEBI:30616"/>
        <dbReference type="ChEBI" id="CHEBI:43474"/>
        <dbReference type="ChEBI" id="CHEBI:149469"/>
        <dbReference type="ChEBI" id="CHEBI:149473"/>
        <dbReference type="ChEBI" id="CHEBI:456216"/>
        <dbReference type="EC" id="6.3.3.3"/>
    </reaction>
</comment>
<evidence type="ECO:0000256" key="8">
    <source>
        <dbReference type="ARBA" id="ARBA00047386"/>
    </source>
</evidence>
<reference evidence="11" key="1">
    <citation type="submission" date="2015-05" db="EMBL/GenBank/DDBJ databases">
        <authorList>
            <person name="Rodrigo-Torres Lidia"/>
            <person name="Arahal R.David."/>
        </authorList>
    </citation>
    <scope>NUCLEOTIDE SEQUENCE [LARGE SCALE GENOMIC DNA]</scope>
    <source>
        <strain evidence="11">CECT 7321</strain>
    </source>
</reference>
<comment type="catalytic activity">
    <reaction evidence="8">
        <text>(7R,8S)-8-amino-7-(carboxyamino)nonanoate + ATP = (4R,5S)-dethiobiotin + ADP + phosphate + H(+)</text>
        <dbReference type="Rhea" id="RHEA:63684"/>
        <dbReference type="ChEBI" id="CHEBI:15378"/>
        <dbReference type="ChEBI" id="CHEBI:30616"/>
        <dbReference type="ChEBI" id="CHEBI:43474"/>
        <dbReference type="ChEBI" id="CHEBI:149470"/>
        <dbReference type="ChEBI" id="CHEBI:149473"/>
        <dbReference type="ChEBI" id="CHEBI:456216"/>
    </reaction>
</comment>
<gene>
    <name evidence="10" type="primary">bioD1</name>
    <name evidence="9" type="synonym">bioD</name>
    <name evidence="10" type="ORF">NIT7321_02280</name>
</gene>
<dbReference type="GO" id="GO:0000287">
    <property type="term" value="F:magnesium ion binding"/>
    <property type="evidence" value="ECO:0007669"/>
    <property type="project" value="UniProtKB-UniRule"/>
</dbReference>